<proteinExistence type="inferred from homology"/>
<keyword evidence="17 18" id="KW-0132">Cell division</keyword>
<dbReference type="InterPro" id="IPR036615">
    <property type="entry name" value="Mur_ligase_C_dom_sf"/>
</dbReference>
<feature type="domain" description="Mur ligase C-terminal" evidence="19">
    <location>
        <begin position="318"/>
        <end position="439"/>
    </location>
</feature>
<evidence type="ECO:0000259" key="19">
    <source>
        <dbReference type="Pfam" id="PF02875"/>
    </source>
</evidence>
<dbReference type="HAMAP" id="MF_00639">
    <property type="entry name" value="MurD"/>
    <property type="match status" value="1"/>
</dbReference>
<name>A0ABV6DNE6_9BACL</name>
<reference evidence="21 22" key="1">
    <citation type="submission" date="2024-09" db="EMBL/GenBank/DDBJ databases">
        <authorList>
            <person name="Sun Q."/>
            <person name="Mori K."/>
        </authorList>
    </citation>
    <scope>NUCLEOTIDE SEQUENCE [LARGE SCALE GENOMIC DNA]</scope>
    <source>
        <strain evidence="21 22">CCM 7759</strain>
    </source>
</reference>
<keyword evidence="10 17" id="KW-0067">ATP-binding</keyword>
<organism evidence="21 22">
    <name type="scientific">Paenibacillus chartarius</name>
    <dbReference type="NCBI Taxonomy" id="747481"/>
    <lineage>
        <taxon>Bacteria</taxon>
        <taxon>Bacillati</taxon>
        <taxon>Bacillota</taxon>
        <taxon>Bacilli</taxon>
        <taxon>Bacillales</taxon>
        <taxon>Paenibacillaceae</taxon>
        <taxon>Paenibacillus</taxon>
    </lineage>
</organism>
<dbReference type="Gene3D" id="3.40.1190.10">
    <property type="entry name" value="Mur-like, catalytic domain"/>
    <property type="match status" value="1"/>
</dbReference>
<dbReference type="InterPro" id="IPR005762">
    <property type="entry name" value="MurD"/>
</dbReference>
<keyword evidence="9 17" id="KW-0547">Nucleotide-binding</keyword>
<dbReference type="Gene3D" id="3.90.190.20">
    <property type="entry name" value="Mur ligase, C-terminal domain"/>
    <property type="match status" value="1"/>
</dbReference>
<dbReference type="SUPFAM" id="SSF53244">
    <property type="entry name" value="MurD-like peptide ligases, peptide-binding domain"/>
    <property type="match status" value="1"/>
</dbReference>
<keyword evidence="8 17" id="KW-0436">Ligase</keyword>
<accession>A0ABV6DNE6</accession>
<evidence type="ECO:0000256" key="17">
    <source>
        <dbReference type="HAMAP-Rule" id="MF_00639"/>
    </source>
</evidence>
<dbReference type="Gene3D" id="3.40.50.720">
    <property type="entry name" value="NAD(P)-binding Rossmann-like Domain"/>
    <property type="match status" value="1"/>
</dbReference>
<comment type="similarity">
    <text evidence="4 17">Belongs to the MurCDEF family.</text>
</comment>
<evidence type="ECO:0000256" key="5">
    <source>
        <dbReference type="ARBA" id="ARBA00012212"/>
    </source>
</evidence>
<dbReference type="InterPro" id="IPR013221">
    <property type="entry name" value="Mur_ligase_cen"/>
</dbReference>
<dbReference type="InterPro" id="IPR004101">
    <property type="entry name" value="Mur_ligase_C"/>
</dbReference>
<dbReference type="NCBIfam" id="TIGR01087">
    <property type="entry name" value="murD"/>
    <property type="match status" value="1"/>
</dbReference>
<dbReference type="Pfam" id="PF08245">
    <property type="entry name" value="Mur_ligase_M"/>
    <property type="match status" value="1"/>
</dbReference>
<protein>
    <recommendedName>
        <fullName evidence="6 17">UDP-N-acetylmuramoylalanine--D-glutamate ligase</fullName>
        <ecNumber evidence="5 17">6.3.2.9</ecNumber>
    </recommendedName>
    <alternativeName>
        <fullName evidence="15 17">D-glutamic acid-adding enzyme</fullName>
    </alternativeName>
    <alternativeName>
        <fullName evidence="14 17">UDP-N-acetylmuramoyl-L-alanyl-D-glutamate synthetase</fullName>
    </alternativeName>
</protein>
<evidence type="ECO:0000313" key="21">
    <source>
        <dbReference type="EMBL" id="MFC0214156.1"/>
    </source>
</evidence>
<evidence type="ECO:0000256" key="10">
    <source>
        <dbReference type="ARBA" id="ARBA00022840"/>
    </source>
</evidence>
<dbReference type="GO" id="GO:0008764">
    <property type="term" value="F:UDP-N-acetylmuramoylalanine-D-glutamate ligase activity"/>
    <property type="evidence" value="ECO:0007669"/>
    <property type="project" value="UniProtKB-EC"/>
</dbReference>
<dbReference type="Pfam" id="PF02875">
    <property type="entry name" value="Mur_ligase_C"/>
    <property type="match status" value="1"/>
</dbReference>
<dbReference type="EMBL" id="JBHLWN010000070">
    <property type="protein sequence ID" value="MFC0214156.1"/>
    <property type="molecule type" value="Genomic_DNA"/>
</dbReference>
<evidence type="ECO:0000256" key="14">
    <source>
        <dbReference type="ARBA" id="ARBA00030398"/>
    </source>
</evidence>
<comment type="subcellular location">
    <subcellularLocation>
        <location evidence="2 17 18">Cytoplasm</location>
    </subcellularLocation>
</comment>
<keyword evidence="11 17" id="KW-0133">Cell shape</keyword>
<evidence type="ECO:0000256" key="6">
    <source>
        <dbReference type="ARBA" id="ARBA00015655"/>
    </source>
</evidence>
<dbReference type="SUPFAM" id="SSF53623">
    <property type="entry name" value="MurD-like peptide ligases, catalytic domain"/>
    <property type="match status" value="1"/>
</dbReference>
<comment type="function">
    <text evidence="1 17 18">Cell wall formation. Catalyzes the addition of glutamate to the nucleotide precursor UDP-N-acetylmuramoyl-L-alanine (UMA).</text>
</comment>
<keyword evidence="22" id="KW-1185">Reference proteome</keyword>
<dbReference type="SUPFAM" id="SSF51984">
    <property type="entry name" value="MurCD N-terminal domain"/>
    <property type="match status" value="1"/>
</dbReference>
<feature type="binding site" evidence="17">
    <location>
        <begin position="119"/>
        <end position="125"/>
    </location>
    <ligand>
        <name>ATP</name>
        <dbReference type="ChEBI" id="CHEBI:30616"/>
    </ligand>
</feature>
<evidence type="ECO:0000256" key="15">
    <source>
        <dbReference type="ARBA" id="ARBA00032324"/>
    </source>
</evidence>
<comment type="caution">
    <text evidence="21">The sequence shown here is derived from an EMBL/GenBank/DDBJ whole genome shotgun (WGS) entry which is preliminary data.</text>
</comment>
<keyword evidence="7 17" id="KW-0963">Cytoplasm</keyword>
<evidence type="ECO:0000313" key="22">
    <source>
        <dbReference type="Proteomes" id="UP001589776"/>
    </source>
</evidence>
<dbReference type="PANTHER" id="PTHR43692">
    <property type="entry name" value="UDP-N-ACETYLMURAMOYLALANINE--D-GLUTAMATE LIGASE"/>
    <property type="match status" value="1"/>
</dbReference>
<dbReference type="InterPro" id="IPR036565">
    <property type="entry name" value="Mur-like_cat_sf"/>
</dbReference>
<evidence type="ECO:0000256" key="3">
    <source>
        <dbReference type="ARBA" id="ARBA00004752"/>
    </source>
</evidence>
<evidence type="ECO:0000256" key="18">
    <source>
        <dbReference type="RuleBase" id="RU003664"/>
    </source>
</evidence>
<keyword evidence="17 18" id="KW-0131">Cell cycle</keyword>
<comment type="catalytic activity">
    <reaction evidence="16 17 18">
        <text>UDP-N-acetyl-alpha-D-muramoyl-L-alanine + D-glutamate + ATP = UDP-N-acetyl-alpha-D-muramoyl-L-alanyl-D-glutamate + ADP + phosphate + H(+)</text>
        <dbReference type="Rhea" id="RHEA:16429"/>
        <dbReference type="ChEBI" id="CHEBI:15378"/>
        <dbReference type="ChEBI" id="CHEBI:29986"/>
        <dbReference type="ChEBI" id="CHEBI:30616"/>
        <dbReference type="ChEBI" id="CHEBI:43474"/>
        <dbReference type="ChEBI" id="CHEBI:83898"/>
        <dbReference type="ChEBI" id="CHEBI:83900"/>
        <dbReference type="ChEBI" id="CHEBI:456216"/>
        <dbReference type="EC" id="6.3.2.9"/>
    </reaction>
</comment>
<evidence type="ECO:0000256" key="12">
    <source>
        <dbReference type="ARBA" id="ARBA00022984"/>
    </source>
</evidence>
<comment type="pathway">
    <text evidence="3 17 18">Cell wall biogenesis; peptidoglycan biosynthesis.</text>
</comment>
<gene>
    <name evidence="17 21" type="primary">murD</name>
    <name evidence="21" type="ORF">ACFFK0_17140</name>
</gene>
<evidence type="ECO:0000256" key="11">
    <source>
        <dbReference type="ARBA" id="ARBA00022960"/>
    </source>
</evidence>
<dbReference type="RefSeq" id="WP_377471505.1">
    <property type="nucleotide sequence ID" value="NZ_JBHLWN010000070.1"/>
</dbReference>
<dbReference type="EC" id="6.3.2.9" evidence="5 17"/>
<evidence type="ECO:0000256" key="9">
    <source>
        <dbReference type="ARBA" id="ARBA00022741"/>
    </source>
</evidence>
<evidence type="ECO:0000256" key="7">
    <source>
        <dbReference type="ARBA" id="ARBA00022490"/>
    </source>
</evidence>
<sequence>MKHPRDYQGEHIVVLGLARSGVAAAKLFHDYGATVVVNDKKERTQCPEAEELEALGISVLCGSHPEGLIHPGVALVVKNPGIPYHIEPLQKAAELGIDIVTEVEVAARICQAPIIGITGSNGKTTTTTLIGLMLEEAGLKPIVAGNIGRALTEAAQEATADNRMVVELSSFQLKGTQQFHPAVACLLNIYETHLDYHGDMNDYISSKAKLFANQTEADTAVLNMDDEVCKRLAPSVQAKLLPFSRTQELSYGCFQQDATLVYRDRDGIAHPILDAAELGIKGSHNVENALAAAAVSIAAGADLGSIAKVLREFRGVEHRLEWVRRVGEVTFYNDSKATNPAATLKSIDAFDRKLILIAGGLDRGSDYMELLPAFRTQVKGLVTLGETRAKLDRVAELAGLTSRKTVDNGEHAEDAVAEAVAAAYAMAGPGDIVLLSPACASWDMFASYEIRGRMFKESVHKLK</sequence>
<feature type="domain" description="Mur ligase central" evidence="20">
    <location>
        <begin position="117"/>
        <end position="295"/>
    </location>
</feature>
<evidence type="ECO:0000256" key="1">
    <source>
        <dbReference type="ARBA" id="ARBA00002734"/>
    </source>
</evidence>
<dbReference type="Pfam" id="PF21799">
    <property type="entry name" value="MurD-like_N"/>
    <property type="match status" value="1"/>
</dbReference>
<evidence type="ECO:0000256" key="4">
    <source>
        <dbReference type="ARBA" id="ARBA00010416"/>
    </source>
</evidence>
<dbReference type="PANTHER" id="PTHR43692:SF1">
    <property type="entry name" value="UDP-N-ACETYLMURAMOYLALANINE--D-GLUTAMATE LIGASE"/>
    <property type="match status" value="1"/>
</dbReference>
<evidence type="ECO:0000256" key="2">
    <source>
        <dbReference type="ARBA" id="ARBA00004496"/>
    </source>
</evidence>
<evidence type="ECO:0000256" key="13">
    <source>
        <dbReference type="ARBA" id="ARBA00023316"/>
    </source>
</evidence>
<evidence type="ECO:0000256" key="16">
    <source>
        <dbReference type="ARBA" id="ARBA00047632"/>
    </source>
</evidence>
<evidence type="ECO:0000256" key="8">
    <source>
        <dbReference type="ARBA" id="ARBA00022598"/>
    </source>
</evidence>
<evidence type="ECO:0000259" key="20">
    <source>
        <dbReference type="Pfam" id="PF08245"/>
    </source>
</evidence>
<keyword evidence="12 17" id="KW-0573">Peptidoglycan synthesis</keyword>
<dbReference type="Proteomes" id="UP001589776">
    <property type="component" value="Unassembled WGS sequence"/>
</dbReference>
<keyword evidence="13 17" id="KW-0961">Cell wall biogenesis/degradation</keyword>